<evidence type="ECO:0000313" key="11">
    <source>
        <dbReference type="Proteomes" id="UP000299102"/>
    </source>
</evidence>
<evidence type="ECO:0000256" key="7">
    <source>
        <dbReference type="ARBA" id="ARBA00023180"/>
    </source>
</evidence>
<evidence type="ECO:0000256" key="6">
    <source>
        <dbReference type="ARBA" id="ARBA00023170"/>
    </source>
</evidence>
<keyword evidence="6" id="KW-0675">Receptor</keyword>
<dbReference type="OrthoDB" id="6424337at2759"/>
<dbReference type="AlphaFoldDB" id="A0A4C1X4R8"/>
<sequence>MRDLVAHSSSSPHNRPPSASSLFTSPLLSVSDILFLPKRSRTTDPDAVELYNQKIEKSGQSNFLAPDVGMALVKSGGYAFHIDITKAYRIVKKTFASREICELQEIQLYPAQHMAAVVAKNSPYRELVTYGLRRMQEVGIYDRQKKVWDEPQPACARAPDGLLAAVTVREFSMALCILVFGIVLAFLILVMEITVFKLDRSKVAFIH</sequence>
<keyword evidence="4 9" id="KW-1133">Transmembrane helix</keyword>
<evidence type="ECO:0000256" key="1">
    <source>
        <dbReference type="ARBA" id="ARBA00004651"/>
    </source>
</evidence>
<keyword evidence="11" id="KW-1185">Reference proteome</keyword>
<comment type="subcellular location">
    <subcellularLocation>
        <location evidence="1">Cell membrane</location>
        <topology evidence="1">Multi-pass membrane protein</topology>
    </subcellularLocation>
</comment>
<evidence type="ECO:0000256" key="8">
    <source>
        <dbReference type="SAM" id="MobiDB-lite"/>
    </source>
</evidence>
<evidence type="ECO:0000256" key="4">
    <source>
        <dbReference type="ARBA" id="ARBA00022989"/>
    </source>
</evidence>
<dbReference type="SUPFAM" id="SSF53850">
    <property type="entry name" value="Periplasmic binding protein-like II"/>
    <property type="match status" value="1"/>
</dbReference>
<feature type="region of interest" description="Disordered" evidence="8">
    <location>
        <begin position="1"/>
        <end position="20"/>
    </location>
</feature>
<dbReference type="GO" id="GO:0005886">
    <property type="term" value="C:plasma membrane"/>
    <property type="evidence" value="ECO:0007669"/>
    <property type="project" value="UniProtKB-SubCell"/>
</dbReference>
<name>A0A4C1X4R8_EUMVA</name>
<gene>
    <name evidence="10" type="ORF">EVAR_82947_1</name>
</gene>
<keyword evidence="7" id="KW-0325">Glycoprotein</keyword>
<dbReference type="EMBL" id="BGZK01000711">
    <property type="protein sequence ID" value="GBP57235.1"/>
    <property type="molecule type" value="Genomic_DNA"/>
</dbReference>
<dbReference type="PANTHER" id="PTHR42643:SF33">
    <property type="entry name" value="GLUTAMATE RECEPTOR 2-LIKE PROTEIN"/>
    <property type="match status" value="1"/>
</dbReference>
<comment type="caution">
    <text evidence="10">The sequence shown here is derived from an EMBL/GenBank/DDBJ whole genome shotgun (WGS) entry which is preliminary data.</text>
</comment>
<dbReference type="Gene3D" id="3.40.190.10">
    <property type="entry name" value="Periplasmic binding protein-like II"/>
    <property type="match status" value="2"/>
</dbReference>
<reference evidence="10 11" key="1">
    <citation type="journal article" date="2019" name="Commun. Biol.">
        <title>The bagworm genome reveals a unique fibroin gene that provides high tensile strength.</title>
        <authorList>
            <person name="Kono N."/>
            <person name="Nakamura H."/>
            <person name="Ohtoshi R."/>
            <person name="Tomita M."/>
            <person name="Numata K."/>
            <person name="Arakawa K."/>
        </authorList>
    </citation>
    <scope>NUCLEOTIDE SEQUENCE [LARGE SCALE GENOMIC DNA]</scope>
</reference>
<evidence type="ECO:0000256" key="9">
    <source>
        <dbReference type="SAM" id="Phobius"/>
    </source>
</evidence>
<accession>A0A4C1X4R8</accession>
<feature type="transmembrane region" description="Helical" evidence="9">
    <location>
        <begin position="171"/>
        <end position="191"/>
    </location>
</feature>
<keyword evidence="2" id="KW-1003">Cell membrane</keyword>
<keyword evidence="5 9" id="KW-0472">Membrane</keyword>
<evidence type="ECO:0000256" key="2">
    <source>
        <dbReference type="ARBA" id="ARBA00022475"/>
    </source>
</evidence>
<evidence type="ECO:0000313" key="10">
    <source>
        <dbReference type="EMBL" id="GBP57235.1"/>
    </source>
</evidence>
<keyword evidence="3 9" id="KW-0812">Transmembrane</keyword>
<dbReference type="InterPro" id="IPR052192">
    <property type="entry name" value="Insect_Ionotropic_Sensory_Rcpt"/>
</dbReference>
<protein>
    <submittedName>
        <fullName evidence="10">Uncharacterized protein</fullName>
    </submittedName>
</protein>
<dbReference type="PANTHER" id="PTHR42643">
    <property type="entry name" value="IONOTROPIC RECEPTOR 20A-RELATED"/>
    <property type="match status" value="1"/>
</dbReference>
<evidence type="ECO:0000256" key="5">
    <source>
        <dbReference type="ARBA" id="ARBA00023136"/>
    </source>
</evidence>
<evidence type="ECO:0000256" key="3">
    <source>
        <dbReference type="ARBA" id="ARBA00022692"/>
    </source>
</evidence>
<proteinExistence type="predicted"/>
<dbReference type="Proteomes" id="UP000299102">
    <property type="component" value="Unassembled WGS sequence"/>
</dbReference>
<dbReference type="STRING" id="151549.A0A4C1X4R8"/>
<organism evidence="10 11">
    <name type="scientific">Eumeta variegata</name>
    <name type="common">Bagworm moth</name>
    <name type="synonym">Eumeta japonica</name>
    <dbReference type="NCBI Taxonomy" id="151549"/>
    <lineage>
        <taxon>Eukaryota</taxon>
        <taxon>Metazoa</taxon>
        <taxon>Ecdysozoa</taxon>
        <taxon>Arthropoda</taxon>
        <taxon>Hexapoda</taxon>
        <taxon>Insecta</taxon>
        <taxon>Pterygota</taxon>
        <taxon>Neoptera</taxon>
        <taxon>Endopterygota</taxon>
        <taxon>Lepidoptera</taxon>
        <taxon>Glossata</taxon>
        <taxon>Ditrysia</taxon>
        <taxon>Tineoidea</taxon>
        <taxon>Psychidae</taxon>
        <taxon>Oiketicinae</taxon>
        <taxon>Eumeta</taxon>
    </lineage>
</organism>